<feature type="compositionally biased region" description="Acidic residues" evidence="1">
    <location>
        <begin position="184"/>
        <end position="196"/>
    </location>
</feature>
<reference evidence="3" key="1">
    <citation type="submission" date="2020-07" db="EMBL/GenBank/DDBJ databases">
        <title>A long reads based de novo assembly of the rainbow trout Arlee double haploid line genome.</title>
        <authorList>
            <person name="Gao G."/>
            <person name="Palti Y."/>
        </authorList>
    </citation>
    <scope>NUCLEOTIDE SEQUENCE [LARGE SCALE GENOMIC DNA]</scope>
</reference>
<feature type="compositionally biased region" description="Low complexity" evidence="1">
    <location>
        <begin position="215"/>
        <end position="226"/>
    </location>
</feature>
<feature type="compositionally biased region" description="Acidic residues" evidence="1">
    <location>
        <begin position="168"/>
        <end position="177"/>
    </location>
</feature>
<evidence type="ECO:0000313" key="4">
    <source>
        <dbReference type="Proteomes" id="UP000694395"/>
    </source>
</evidence>
<protein>
    <recommendedName>
        <fullName evidence="2">PiggyBac transposable element-derived protein domain-containing protein</fullName>
    </recommendedName>
</protein>
<organism evidence="3 4">
    <name type="scientific">Oncorhynchus mykiss</name>
    <name type="common">Rainbow trout</name>
    <name type="synonym">Salmo gairdneri</name>
    <dbReference type="NCBI Taxonomy" id="8022"/>
    <lineage>
        <taxon>Eukaryota</taxon>
        <taxon>Metazoa</taxon>
        <taxon>Chordata</taxon>
        <taxon>Craniata</taxon>
        <taxon>Vertebrata</taxon>
        <taxon>Euteleostomi</taxon>
        <taxon>Actinopterygii</taxon>
        <taxon>Neopterygii</taxon>
        <taxon>Teleostei</taxon>
        <taxon>Protacanthopterygii</taxon>
        <taxon>Salmoniformes</taxon>
        <taxon>Salmonidae</taxon>
        <taxon>Salmoninae</taxon>
        <taxon>Oncorhynchus</taxon>
    </lineage>
</organism>
<sequence length="901" mass="100378">MNKEAITLKQEDDITVKEEYGNEVVKVEKEVGAFRIKTEEETFGVKEASVSIKEESVSIKEEDALGVKNETEDPITTSERHDYRGSSGEPQQPHEAEEAEKSLSRSEHQMDNASPSSLLESQCRASPGMKRLSVLLVDCRTRTGLSGTVRGGEEKKGSDLTHQKIESDTEGMDEDSVSDLSFDSSEDDMFLEGEDPVFDHDTDSDWEPPVPTCPSPSEAGSSSGSTPPEPSRGPTKKRKRGSVPPDNRGKKRHWHTVLEDDVEPPQPTFRPKRKPGPQLNMTATYSPLQLFQLFFTQSVVESLVSNTNKYGKMKQAGKRVAWKPISTSEFFCYLSLVIYMGLVRLESLKDYWKTSSVYQLPFPSTVMSCKRFLDLSQALHISDPKVDEENEKKKKRGTTRFDTLCKIKPLYHSIVEACKTYFQPAQNVSINERMVASKDRIGLQQYMINKPTKCGLKLFVLADSACAYTCNFLVYEGKKSFATGKELSYASVMVLLDFQLLGKGYKLFVDYFYTSPTLFVELRKRGVWACGTIRTSKVGFPKTKVNNMPKWAERGTMRWIRKDGLLFVKWMDAKEVVMCSTIHKSFSGDHVVRRVKDATGAWTTKNVPIPTAVKDFNKSMEGVYLSDVLTGYYNVLHKTMKWYKTFFYHFIDIAVVNAFILHKEMATSCGKPFLSQKAFREQLIKELAGHSTTAPSPVPSAREQLIKELAGHSTTAPSPVPSAREQLIKELAGRSTTAPSPVPSAREQLIKELAGRSTTAPSPVPSAREQLIKELAGHSTTAPSPVPSAREQLIKELAGRSTTAPSPVPSAREQLIKELAGRSTTAPSPVPSVPPATSVHLPKYICAGMDVPKGQRGSAWRRCCVVCKMKSPITCPTCSVTLCFTSERDCYGIWHQQQNIV</sequence>
<feature type="compositionally biased region" description="Basic and acidic residues" evidence="1">
    <location>
        <begin position="151"/>
        <end position="167"/>
    </location>
</feature>
<reference evidence="3" key="2">
    <citation type="submission" date="2025-08" db="UniProtKB">
        <authorList>
            <consortium name="Ensembl"/>
        </authorList>
    </citation>
    <scope>IDENTIFICATION</scope>
</reference>
<dbReference type="OrthoDB" id="118105at2759"/>
<feature type="compositionally biased region" description="Polar residues" evidence="1">
    <location>
        <begin position="111"/>
        <end position="124"/>
    </location>
</feature>
<feature type="compositionally biased region" description="Basic and acidic residues" evidence="1">
    <location>
        <begin position="92"/>
        <end position="110"/>
    </location>
</feature>
<dbReference type="InterPro" id="IPR029526">
    <property type="entry name" value="PGBD"/>
</dbReference>
<feature type="domain" description="PiggyBac transposable element-derived protein" evidence="2">
    <location>
        <begin position="286"/>
        <end position="659"/>
    </location>
</feature>
<accession>A0A8C7VLV7</accession>
<dbReference type="GeneTree" id="ENSGT00940000163467"/>
<gene>
    <name evidence="3" type="primary">LOC118938396</name>
</gene>
<keyword evidence="4" id="KW-1185">Reference proteome</keyword>
<dbReference type="PANTHER" id="PTHR46599:SF3">
    <property type="entry name" value="PIGGYBAC TRANSPOSABLE ELEMENT-DERIVED PROTEIN 4"/>
    <property type="match status" value="1"/>
</dbReference>
<feature type="region of interest" description="Disordered" evidence="1">
    <location>
        <begin position="141"/>
        <end position="280"/>
    </location>
</feature>
<evidence type="ECO:0000259" key="2">
    <source>
        <dbReference type="Pfam" id="PF13843"/>
    </source>
</evidence>
<dbReference type="Proteomes" id="UP000694395">
    <property type="component" value="Chromosome 13"/>
</dbReference>
<feature type="region of interest" description="Disordered" evidence="1">
    <location>
        <begin position="46"/>
        <end position="125"/>
    </location>
</feature>
<dbReference type="Ensembl" id="ENSOMYT00000035251.2">
    <property type="protein sequence ID" value="ENSOMYP00000032331.2"/>
    <property type="gene ID" value="ENSOMYG00000015135.2"/>
</dbReference>
<proteinExistence type="predicted"/>
<name>A0A8C7VLV7_ONCMY</name>
<evidence type="ECO:0000256" key="1">
    <source>
        <dbReference type="SAM" id="MobiDB-lite"/>
    </source>
</evidence>
<reference evidence="3" key="3">
    <citation type="submission" date="2025-09" db="UniProtKB">
        <authorList>
            <consortium name="Ensembl"/>
        </authorList>
    </citation>
    <scope>IDENTIFICATION</scope>
</reference>
<dbReference type="Pfam" id="PF13843">
    <property type="entry name" value="DDE_Tnp_1_7"/>
    <property type="match status" value="1"/>
</dbReference>
<dbReference type="AlphaFoldDB" id="A0A8C7VLV7"/>
<evidence type="ECO:0000313" key="3">
    <source>
        <dbReference type="Ensembl" id="ENSOMYP00000032331.2"/>
    </source>
</evidence>
<dbReference type="PANTHER" id="PTHR46599">
    <property type="entry name" value="PIGGYBAC TRANSPOSABLE ELEMENT-DERIVED PROTEIN 4"/>
    <property type="match status" value="1"/>
</dbReference>
<feature type="compositionally biased region" description="Basic and acidic residues" evidence="1">
    <location>
        <begin position="52"/>
        <end position="71"/>
    </location>
</feature>